<keyword evidence="5" id="KW-1185">Reference proteome</keyword>
<dbReference type="InterPro" id="IPR000868">
    <property type="entry name" value="Isochorismatase-like_dom"/>
</dbReference>
<dbReference type="PROSITE" id="PS51471">
    <property type="entry name" value="FE2OG_OXY"/>
    <property type="match status" value="1"/>
</dbReference>
<feature type="domain" description="Fe2OG dioxygenase" evidence="3">
    <location>
        <begin position="561"/>
        <end position="679"/>
    </location>
</feature>
<dbReference type="Pfam" id="PF00857">
    <property type="entry name" value="Isochorismatase"/>
    <property type="match status" value="1"/>
</dbReference>
<accession>A0AAD9SY30</accession>
<dbReference type="InterPro" id="IPR036282">
    <property type="entry name" value="Glutathione-S-Trfase_C_sf"/>
</dbReference>
<comment type="caution">
    <text evidence="4">The sequence shown here is derived from an EMBL/GenBank/DDBJ whole genome shotgun (WGS) entry which is preliminary data.</text>
</comment>
<dbReference type="InterPro" id="IPR027450">
    <property type="entry name" value="AlkB-like"/>
</dbReference>
<dbReference type="GO" id="GO:0006307">
    <property type="term" value="P:DNA alkylation repair"/>
    <property type="evidence" value="ECO:0007669"/>
    <property type="project" value="InterPro"/>
</dbReference>
<evidence type="ECO:0000313" key="5">
    <source>
        <dbReference type="Proteomes" id="UP001285354"/>
    </source>
</evidence>
<name>A0AAD9SY30_9HELO</name>
<dbReference type="SUPFAM" id="SSF47616">
    <property type="entry name" value="GST C-terminal domain-like"/>
    <property type="match status" value="1"/>
</dbReference>
<sequence length="960" mass="106515">MFQTDANHLPFVRTRQALLLLDLQNDFVSPDATLPVRQPPDFLDKIVELVPEFRASGNIIWIRTYFEASRKINEPYGDSEKVITEMEWRPARLAESESRNPPEISKMRGPSGEKPQLEGSKAAEGSSPLLALAEDEDSMSEAYLSIEPGQEPKICLPTSPKTNFCDSILGQFNNKQDLFVQKTYYSAFKDGTLVQILRAKFVTEIYICGALTNISVFATAMDAARHGYGITVVEDCLGYRSKARHDEALRRLVEYTGCEIMPSEELREELREKARRLQAPVRSQPRSRPDGPKIGLEDLMSGLNLRQERPSSSRRPAPKSAASRAAVVASGSTESSPRAEENESEGTPGRLRPGGDSHQREKVKSKIKIRRRPSNPTKPDAASGSSENIRVSSTTAALQAAPQALDNRAKPVGAAGKSVSPGSAALGAPDSNMKPEADMVESILPAATTAAHPDYVAEEQESSSDDRPPVLCEGDTTIIKHLLRDDLAECMFRSIRDEVRWQKMSHQGGEVPRLVAVQGEVARDGCIPIYRHPADESPPLLPFSENVALIKKQVEEHLGHPVNHVLIQFYRDGTDHISEHSDKTLDIVPGTYIANVSLGAQRTMIFRTKRPKPAGAGAAAPRKTCRAGLPNNSMCKVGLATNMRWLHGIRQDKRMASEKVAEELAYQGGRISLTFRRIGTFLDKNQQKIWGQGATAKSRERARAVINGHTPEAERMIRAFAEENQSAEFDWQATYGAGFDVLHMSNARKLFLSGDPTADLRVQLYLAEHKIGWTEGKLSPPFTWKGGSASTAAPEVPESLPIKFVDNDLSRSTVVGDVAIMLYLDAVYGAESPIPPPTSGVELARQYTRLQQSSELLKRWRTEPFSVKPFQQELKVWEAYALEAPYMGGDRPTLADFALFPVVDEIRSEWKNADGVHNLVAWYLRMRYRETAMRILGPLDKVDLLKEESLIGHPEIRVWD</sequence>
<dbReference type="Gene3D" id="3.40.50.850">
    <property type="entry name" value="Isochorismatase-like"/>
    <property type="match status" value="1"/>
</dbReference>
<evidence type="ECO:0000313" key="4">
    <source>
        <dbReference type="EMBL" id="KAK2625765.1"/>
    </source>
</evidence>
<dbReference type="Proteomes" id="UP001285354">
    <property type="component" value="Unassembled WGS sequence"/>
</dbReference>
<evidence type="ECO:0000259" key="3">
    <source>
        <dbReference type="PROSITE" id="PS51471"/>
    </source>
</evidence>
<feature type="compositionally biased region" description="Low complexity" evidence="2">
    <location>
        <begin position="313"/>
        <end position="330"/>
    </location>
</feature>
<dbReference type="GO" id="GO:0051213">
    <property type="term" value="F:dioxygenase activity"/>
    <property type="evidence" value="ECO:0007669"/>
    <property type="project" value="InterPro"/>
</dbReference>
<feature type="region of interest" description="Disordered" evidence="2">
    <location>
        <begin position="275"/>
        <end position="397"/>
    </location>
</feature>
<dbReference type="InterPro" id="IPR005123">
    <property type="entry name" value="Oxoglu/Fe-dep_dioxygenase_dom"/>
</dbReference>
<dbReference type="Gene3D" id="2.60.120.590">
    <property type="entry name" value="Alpha-ketoglutarate-dependent dioxygenase AlkB-like"/>
    <property type="match status" value="1"/>
</dbReference>
<protein>
    <recommendedName>
        <fullName evidence="3">Fe2OG dioxygenase domain-containing protein</fullName>
    </recommendedName>
</protein>
<dbReference type="Gene3D" id="1.20.1050.10">
    <property type="match status" value="1"/>
</dbReference>
<dbReference type="SUPFAM" id="SSF51197">
    <property type="entry name" value="Clavaminate synthase-like"/>
    <property type="match status" value="1"/>
</dbReference>
<dbReference type="Pfam" id="PF13532">
    <property type="entry name" value="2OG-FeII_Oxy_2"/>
    <property type="match status" value="1"/>
</dbReference>
<dbReference type="PANTHER" id="PTHR31212:SF5">
    <property type="entry name" value="ISOCHORISMATASE FAMILY PROTEIN FAMILY (AFU_ORTHOLOGUE AFUA_3G14500)"/>
    <property type="match status" value="1"/>
</dbReference>
<dbReference type="InterPro" id="IPR057088">
    <property type="entry name" value="GLRG_09195_Thiored"/>
</dbReference>
<evidence type="ECO:0000256" key="1">
    <source>
        <dbReference type="ARBA" id="ARBA00006336"/>
    </source>
</evidence>
<dbReference type="CDD" id="cd00299">
    <property type="entry name" value="GST_C_family"/>
    <property type="match status" value="1"/>
</dbReference>
<feature type="compositionally biased region" description="Basic and acidic residues" evidence="2">
    <location>
        <begin position="353"/>
        <end position="364"/>
    </location>
</feature>
<proteinExistence type="inferred from homology"/>
<gene>
    <name evidence="4" type="ORF">QTJ16_005077</name>
</gene>
<dbReference type="Pfam" id="PF24470">
    <property type="entry name" value="Thiored_Isochorism"/>
    <property type="match status" value="1"/>
</dbReference>
<dbReference type="InterPro" id="IPR032854">
    <property type="entry name" value="ALKBH3"/>
</dbReference>
<feature type="region of interest" description="Disordered" evidence="2">
    <location>
        <begin position="410"/>
        <end position="432"/>
    </location>
</feature>
<evidence type="ECO:0000256" key="2">
    <source>
        <dbReference type="SAM" id="MobiDB-lite"/>
    </source>
</evidence>
<organism evidence="4 5">
    <name type="scientific">Diplocarpon rosae</name>
    <dbReference type="NCBI Taxonomy" id="946125"/>
    <lineage>
        <taxon>Eukaryota</taxon>
        <taxon>Fungi</taxon>
        <taxon>Dikarya</taxon>
        <taxon>Ascomycota</taxon>
        <taxon>Pezizomycotina</taxon>
        <taxon>Leotiomycetes</taxon>
        <taxon>Helotiales</taxon>
        <taxon>Drepanopezizaceae</taxon>
        <taxon>Diplocarpon</taxon>
    </lineage>
</organism>
<dbReference type="InterPro" id="IPR037151">
    <property type="entry name" value="AlkB-like_sf"/>
</dbReference>
<dbReference type="InterPro" id="IPR036380">
    <property type="entry name" value="Isochorismatase-like_sf"/>
</dbReference>
<comment type="similarity">
    <text evidence="1">Belongs to the isochorismatase family.</text>
</comment>
<dbReference type="AlphaFoldDB" id="A0AAD9SY30"/>
<feature type="region of interest" description="Disordered" evidence="2">
    <location>
        <begin position="92"/>
        <end position="125"/>
    </location>
</feature>
<dbReference type="CDD" id="cd00431">
    <property type="entry name" value="cysteine_hydrolases"/>
    <property type="match status" value="1"/>
</dbReference>
<dbReference type="EMBL" id="JAUBYV010000007">
    <property type="protein sequence ID" value="KAK2625765.1"/>
    <property type="molecule type" value="Genomic_DNA"/>
</dbReference>
<dbReference type="PANTHER" id="PTHR31212">
    <property type="entry name" value="ALPHA-KETOGLUTARATE-DEPENDENT DIOXYGENASE ALKB HOMOLOG 3"/>
    <property type="match status" value="1"/>
</dbReference>
<dbReference type="SUPFAM" id="SSF52499">
    <property type="entry name" value="Isochorismatase-like hydrolases"/>
    <property type="match status" value="1"/>
</dbReference>
<reference evidence="4" key="1">
    <citation type="submission" date="2023-06" db="EMBL/GenBank/DDBJ databases">
        <title>Draft genome of Marssonina rosae.</title>
        <authorList>
            <person name="Cheng Q."/>
        </authorList>
    </citation>
    <scope>NUCLEOTIDE SEQUENCE</scope>
    <source>
        <strain evidence="4">R4</strain>
    </source>
</reference>